<dbReference type="SUPFAM" id="SSF103473">
    <property type="entry name" value="MFS general substrate transporter"/>
    <property type="match status" value="1"/>
</dbReference>
<feature type="transmembrane region" description="Helical" evidence="6">
    <location>
        <begin position="274"/>
        <end position="292"/>
    </location>
</feature>
<feature type="transmembrane region" description="Helical" evidence="6">
    <location>
        <begin position="362"/>
        <end position="386"/>
    </location>
</feature>
<dbReference type="Gene3D" id="1.20.1250.20">
    <property type="entry name" value="MFS general substrate transporter like domains"/>
    <property type="match status" value="2"/>
</dbReference>
<feature type="transmembrane region" description="Helical" evidence="6">
    <location>
        <begin position="39"/>
        <end position="62"/>
    </location>
</feature>
<dbReference type="InterPro" id="IPR051788">
    <property type="entry name" value="MFS_Transporter"/>
</dbReference>
<keyword evidence="2 6" id="KW-0812">Transmembrane</keyword>
<evidence type="ECO:0000313" key="8">
    <source>
        <dbReference type="EMBL" id="PYH97787.1"/>
    </source>
</evidence>
<feature type="transmembrane region" description="Helical" evidence="6">
    <location>
        <begin position="304"/>
        <end position="323"/>
    </location>
</feature>
<comment type="subcellular location">
    <subcellularLocation>
        <location evidence="1">Membrane</location>
        <topology evidence="1">Multi-pass membrane protein</topology>
    </subcellularLocation>
</comment>
<feature type="compositionally biased region" description="Polar residues" evidence="5">
    <location>
        <begin position="11"/>
        <end position="24"/>
    </location>
</feature>
<keyword evidence="4 6" id="KW-0472">Membrane</keyword>
<proteinExistence type="predicted"/>
<keyword evidence="3 6" id="KW-1133">Transmembrane helix</keyword>
<feature type="transmembrane region" description="Helical" evidence="6">
    <location>
        <begin position="102"/>
        <end position="120"/>
    </location>
</feature>
<evidence type="ECO:0000256" key="6">
    <source>
        <dbReference type="SAM" id="Phobius"/>
    </source>
</evidence>
<dbReference type="PROSITE" id="PS50850">
    <property type="entry name" value="MFS"/>
    <property type="match status" value="1"/>
</dbReference>
<dbReference type="AlphaFoldDB" id="A0A319DUJ0"/>
<protein>
    <submittedName>
        <fullName evidence="8">MFS general substrate transporter</fullName>
    </submittedName>
</protein>
<dbReference type="InterPro" id="IPR011701">
    <property type="entry name" value="MFS"/>
</dbReference>
<dbReference type="STRING" id="1448320.A0A319DUJ0"/>
<dbReference type="InterPro" id="IPR020846">
    <property type="entry name" value="MFS_dom"/>
</dbReference>
<dbReference type="Pfam" id="PF07690">
    <property type="entry name" value="MFS_1"/>
    <property type="match status" value="1"/>
</dbReference>
<dbReference type="PANTHER" id="PTHR23514">
    <property type="entry name" value="BYPASS OF STOP CODON PROTEIN 6"/>
    <property type="match status" value="1"/>
</dbReference>
<gene>
    <name evidence="8" type="ORF">BO71DRAFT_395776</name>
</gene>
<dbReference type="GO" id="GO:0016020">
    <property type="term" value="C:membrane"/>
    <property type="evidence" value="ECO:0007669"/>
    <property type="project" value="UniProtKB-SubCell"/>
</dbReference>
<evidence type="ECO:0000256" key="1">
    <source>
        <dbReference type="ARBA" id="ARBA00004141"/>
    </source>
</evidence>
<evidence type="ECO:0000259" key="7">
    <source>
        <dbReference type="PROSITE" id="PS50850"/>
    </source>
</evidence>
<feature type="transmembrane region" description="Helical" evidence="6">
    <location>
        <begin position="157"/>
        <end position="177"/>
    </location>
</feature>
<feature type="transmembrane region" description="Helical" evidence="6">
    <location>
        <begin position="189"/>
        <end position="209"/>
    </location>
</feature>
<evidence type="ECO:0000256" key="3">
    <source>
        <dbReference type="ARBA" id="ARBA00022989"/>
    </source>
</evidence>
<feature type="region of interest" description="Disordered" evidence="5">
    <location>
        <begin position="1"/>
        <end position="24"/>
    </location>
</feature>
<dbReference type="VEuPathDB" id="FungiDB:BO71DRAFT_395776"/>
<feature type="transmembrane region" description="Helical" evidence="6">
    <location>
        <begin position="126"/>
        <end position="145"/>
    </location>
</feature>
<dbReference type="PANTHER" id="PTHR23514:SF15">
    <property type="entry name" value="TRANSPORTER, PUTATIVE (AFU_ORTHOLOGUE AFUA_8G05090)-RELATED"/>
    <property type="match status" value="1"/>
</dbReference>
<name>A0A319DUJ0_9EURO</name>
<accession>A0A319DUJ0</accession>
<feature type="transmembrane region" description="Helical" evidence="6">
    <location>
        <begin position="68"/>
        <end position="90"/>
    </location>
</feature>
<keyword evidence="9" id="KW-1185">Reference proteome</keyword>
<evidence type="ECO:0000256" key="4">
    <source>
        <dbReference type="ARBA" id="ARBA00023136"/>
    </source>
</evidence>
<dbReference type="GO" id="GO:0022857">
    <property type="term" value="F:transmembrane transporter activity"/>
    <property type="evidence" value="ECO:0007669"/>
    <property type="project" value="InterPro"/>
</dbReference>
<dbReference type="InterPro" id="IPR036259">
    <property type="entry name" value="MFS_trans_sf"/>
</dbReference>
<evidence type="ECO:0000313" key="9">
    <source>
        <dbReference type="Proteomes" id="UP000247810"/>
    </source>
</evidence>
<evidence type="ECO:0000256" key="5">
    <source>
        <dbReference type="SAM" id="MobiDB-lite"/>
    </source>
</evidence>
<dbReference type="EMBL" id="KZ825818">
    <property type="protein sequence ID" value="PYH97787.1"/>
    <property type="molecule type" value="Genomic_DNA"/>
</dbReference>
<feature type="transmembrane region" description="Helical" evidence="6">
    <location>
        <begin position="329"/>
        <end position="350"/>
    </location>
</feature>
<dbReference type="Proteomes" id="UP000247810">
    <property type="component" value="Unassembled WGS sequence"/>
</dbReference>
<feature type="transmembrane region" description="Helical" evidence="6">
    <location>
        <begin position="392"/>
        <end position="411"/>
    </location>
</feature>
<sequence length="419" mass="45588">MSDTRDAEHGSNAQDETSPATESSFLLPKKASDVKSKIFSTNFAAFMAGMNDAAFGVLIPYIQPTYGVGLLQVSIIYLINFLGWVVASFANIHICSRIGTGGTLVVGASIQCIGYTLMFWGPPFPLFVAAFFFTGCGVALQDAQVNMFTITVNDAHRWLGILHAVYGVGTVLAPLIANTIASRMPVWHYYYLLVMVIGLVNIVNLAWTFRKGLFSPNVRNAKGSAGKELRETVTNRTVWILNGFFFLYVGAEVTAGGWLVQFLVSVRNGDPKKVGYIASGFWTGFTLGRVVLADITHQLGERRMVFIYIALAAVMQVLFWLVPDITVNAITVCFLGFFIGPFYPVGLYVLTQLIPPELHVGAMGFTASLGNAGSAAFPFMTGAIASHIGLQILQPMMLGLLAGIAIFWYFVPKQRAITI</sequence>
<dbReference type="FunFam" id="1.20.1250.20:FF:000555">
    <property type="entry name" value="MFS transporter, putative (AFU_orthologue AFUA_8G05090)"/>
    <property type="match status" value="1"/>
</dbReference>
<dbReference type="OrthoDB" id="413079at2759"/>
<feature type="transmembrane region" description="Helical" evidence="6">
    <location>
        <begin position="239"/>
        <end position="262"/>
    </location>
</feature>
<organism evidence="8 9">
    <name type="scientific">Aspergillus ellipticus CBS 707.79</name>
    <dbReference type="NCBI Taxonomy" id="1448320"/>
    <lineage>
        <taxon>Eukaryota</taxon>
        <taxon>Fungi</taxon>
        <taxon>Dikarya</taxon>
        <taxon>Ascomycota</taxon>
        <taxon>Pezizomycotina</taxon>
        <taxon>Eurotiomycetes</taxon>
        <taxon>Eurotiomycetidae</taxon>
        <taxon>Eurotiales</taxon>
        <taxon>Aspergillaceae</taxon>
        <taxon>Aspergillus</taxon>
        <taxon>Aspergillus subgen. Circumdati</taxon>
    </lineage>
</organism>
<evidence type="ECO:0000256" key="2">
    <source>
        <dbReference type="ARBA" id="ARBA00022692"/>
    </source>
</evidence>
<feature type="domain" description="Major facilitator superfamily (MFS) profile" evidence="7">
    <location>
        <begin position="37"/>
        <end position="415"/>
    </location>
</feature>
<reference evidence="8 9" key="1">
    <citation type="submission" date="2018-02" db="EMBL/GenBank/DDBJ databases">
        <title>The genomes of Aspergillus section Nigri reveals drivers in fungal speciation.</title>
        <authorList>
            <consortium name="DOE Joint Genome Institute"/>
            <person name="Vesth T.C."/>
            <person name="Nybo J."/>
            <person name="Theobald S."/>
            <person name="Brandl J."/>
            <person name="Frisvad J.C."/>
            <person name="Nielsen K.F."/>
            <person name="Lyhne E.K."/>
            <person name="Kogle M.E."/>
            <person name="Kuo A."/>
            <person name="Riley R."/>
            <person name="Clum A."/>
            <person name="Nolan M."/>
            <person name="Lipzen A."/>
            <person name="Salamov A."/>
            <person name="Henrissat B."/>
            <person name="Wiebenga A."/>
            <person name="De vries R.P."/>
            <person name="Grigoriev I.V."/>
            <person name="Mortensen U.H."/>
            <person name="Andersen M.R."/>
            <person name="Baker S.E."/>
        </authorList>
    </citation>
    <scope>NUCLEOTIDE SEQUENCE [LARGE SCALE GENOMIC DNA]</scope>
    <source>
        <strain evidence="8 9">CBS 707.79</strain>
    </source>
</reference>